<evidence type="ECO:0000259" key="2">
    <source>
        <dbReference type="Pfam" id="PF18962"/>
    </source>
</evidence>
<reference evidence="4" key="1">
    <citation type="submission" date="2016-11" db="EMBL/GenBank/DDBJ databases">
        <authorList>
            <person name="Varghese N."/>
            <person name="Submissions S."/>
        </authorList>
    </citation>
    <scope>NUCLEOTIDE SEQUENCE [LARGE SCALE GENOMIC DNA]</scope>
    <source>
        <strain evidence="4">DSM 26898</strain>
    </source>
</reference>
<dbReference type="Gene3D" id="3.40.390.10">
    <property type="entry name" value="Collagenase (Catalytic Domain)"/>
    <property type="match status" value="1"/>
</dbReference>
<dbReference type="Proteomes" id="UP000184236">
    <property type="component" value="Unassembled WGS sequence"/>
</dbReference>
<dbReference type="GO" id="GO:0008237">
    <property type="term" value="F:metallopeptidase activity"/>
    <property type="evidence" value="ECO:0007669"/>
    <property type="project" value="InterPro"/>
</dbReference>
<dbReference type="Pfam" id="PF13688">
    <property type="entry name" value="Reprolysin_5"/>
    <property type="match status" value="1"/>
</dbReference>
<gene>
    <name evidence="3" type="ORF">SAMN05444408_102257</name>
</gene>
<dbReference type="SUPFAM" id="SSF55486">
    <property type="entry name" value="Metalloproteases ('zincins'), catalytic domain"/>
    <property type="match status" value="1"/>
</dbReference>
<organism evidence="3 4">
    <name type="scientific">Chryseobacterium takakiae</name>
    <dbReference type="NCBI Taxonomy" id="1302685"/>
    <lineage>
        <taxon>Bacteria</taxon>
        <taxon>Pseudomonadati</taxon>
        <taxon>Bacteroidota</taxon>
        <taxon>Flavobacteriia</taxon>
        <taxon>Flavobacteriales</taxon>
        <taxon>Weeksellaceae</taxon>
        <taxon>Chryseobacterium group</taxon>
        <taxon>Chryseobacterium</taxon>
    </lineage>
</organism>
<dbReference type="NCBIfam" id="TIGR04183">
    <property type="entry name" value="Por_Secre_tail"/>
    <property type="match status" value="1"/>
</dbReference>
<dbReference type="OrthoDB" id="3976083at2"/>
<dbReference type="InterPro" id="IPR024079">
    <property type="entry name" value="MetalloPept_cat_dom_sf"/>
</dbReference>
<dbReference type="RefSeq" id="WP_072883594.1">
    <property type="nucleotide sequence ID" value="NZ_FQVO01000002.1"/>
</dbReference>
<evidence type="ECO:0000313" key="3">
    <source>
        <dbReference type="EMBL" id="SHE59247.1"/>
    </source>
</evidence>
<dbReference type="EMBL" id="FQVO01000002">
    <property type="protein sequence ID" value="SHE59247.1"/>
    <property type="molecule type" value="Genomic_DNA"/>
</dbReference>
<evidence type="ECO:0000256" key="1">
    <source>
        <dbReference type="ARBA" id="ARBA00022729"/>
    </source>
</evidence>
<dbReference type="STRING" id="1302685.SAMN05444408_102257"/>
<accession>A0A1M4URH7</accession>
<dbReference type="InterPro" id="IPR026444">
    <property type="entry name" value="Secre_tail"/>
</dbReference>
<sequence length="511" mass="56622">MRKKISFVILFFSIIVFSQNKLFQNKISENNLIPEQKVNKDLASTYLFTKYYLQASFDLNSDLQIILPTDREIAAKFRRIYNYSNKAQSYVYTIENEPESELVFSKYENIITGMYSSVTGEKVIFHQTESNVFAVSEVSSEKMINQDAKDDYLINTPSVSGKINSNVCLDTTPVCPVSRIDVLAVYTDAAQTAWGGAAQSNSFIATAITNFNTALQNSGVSNVTINLVYSGAIDYTESGSLSTDLPRFANNGDGFMDNVHSLRTMYGADICALVTSTPTNTCGLGYLNSNPGNYSANAAFSATVFSCVVSNYSMAHEMGHNMGLNHDWYVDTNTNPCSHHHGYVNRTAITLGTSSVSSQRWRTIMAYNDECSASGFNCARINRWANPVVNYNSEPTGIAIGNTNPSNEAFGFSRFACVVANFVPSSTLATTELTANEKDFSLFPNPAKDILNIRTKDNEKYIFKIVNIVGQIVLTTDKKEINLEGLPPGDYFLNIYNDKNSFIESKKFIIK</sequence>
<keyword evidence="1" id="KW-0732">Signal</keyword>
<name>A0A1M4URH7_9FLAO</name>
<dbReference type="Pfam" id="PF18962">
    <property type="entry name" value="Por_Secre_tail"/>
    <property type="match status" value="1"/>
</dbReference>
<keyword evidence="4" id="KW-1185">Reference proteome</keyword>
<feature type="domain" description="Secretion system C-terminal sorting" evidence="2">
    <location>
        <begin position="442"/>
        <end position="510"/>
    </location>
</feature>
<evidence type="ECO:0000313" key="4">
    <source>
        <dbReference type="Proteomes" id="UP000184236"/>
    </source>
</evidence>
<proteinExistence type="predicted"/>
<protein>
    <submittedName>
        <fullName evidence="3">Por secretion system C-terminal sorting domain-containing protein</fullName>
    </submittedName>
</protein>
<dbReference type="AlphaFoldDB" id="A0A1M4URH7"/>